<evidence type="ECO:0000256" key="1">
    <source>
        <dbReference type="SAM" id="SignalP"/>
    </source>
</evidence>
<keyword evidence="3" id="KW-1185">Reference proteome</keyword>
<gene>
    <name evidence="2" type="ORF">Mal4_27380</name>
</gene>
<dbReference type="Proteomes" id="UP000320496">
    <property type="component" value="Chromosome"/>
</dbReference>
<dbReference type="KEGG" id="mri:Mal4_27380"/>
<protein>
    <recommendedName>
        <fullName evidence="4">Lipoprotein</fullName>
    </recommendedName>
</protein>
<accession>A0A517Z7I5</accession>
<dbReference type="EMBL" id="CP036275">
    <property type="protein sequence ID" value="QDU38411.1"/>
    <property type="molecule type" value="Genomic_DNA"/>
</dbReference>
<feature type="signal peptide" evidence="1">
    <location>
        <begin position="1"/>
        <end position="17"/>
    </location>
</feature>
<proteinExistence type="predicted"/>
<reference evidence="2 3" key="1">
    <citation type="submission" date="2019-02" db="EMBL/GenBank/DDBJ databases">
        <title>Deep-cultivation of Planctomycetes and their phenomic and genomic characterization uncovers novel biology.</title>
        <authorList>
            <person name="Wiegand S."/>
            <person name="Jogler M."/>
            <person name="Boedeker C."/>
            <person name="Pinto D."/>
            <person name="Vollmers J."/>
            <person name="Rivas-Marin E."/>
            <person name="Kohn T."/>
            <person name="Peeters S.H."/>
            <person name="Heuer A."/>
            <person name="Rast P."/>
            <person name="Oberbeckmann S."/>
            <person name="Bunk B."/>
            <person name="Jeske O."/>
            <person name="Meyerdierks A."/>
            <person name="Storesund J.E."/>
            <person name="Kallscheuer N."/>
            <person name="Luecker S."/>
            <person name="Lage O.M."/>
            <person name="Pohl T."/>
            <person name="Merkel B.J."/>
            <person name="Hornburger P."/>
            <person name="Mueller R.-W."/>
            <person name="Bruemmer F."/>
            <person name="Labrenz M."/>
            <person name="Spormann A.M."/>
            <person name="Op den Camp H."/>
            <person name="Overmann J."/>
            <person name="Amann R."/>
            <person name="Jetten M.S.M."/>
            <person name="Mascher T."/>
            <person name="Medema M.H."/>
            <person name="Devos D.P."/>
            <person name="Kaster A.-K."/>
            <person name="Ovreas L."/>
            <person name="Rohde M."/>
            <person name="Galperin M.Y."/>
            <person name="Jogler C."/>
        </authorList>
    </citation>
    <scope>NUCLEOTIDE SEQUENCE [LARGE SCALE GENOMIC DNA]</scope>
    <source>
        <strain evidence="2 3">Mal4</strain>
    </source>
</reference>
<name>A0A517Z7I5_9PLAN</name>
<evidence type="ECO:0000313" key="3">
    <source>
        <dbReference type="Proteomes" id="UP000320496"/>
    </source>
</evidence>
<dbReference type="PROSITE" id="PS51257">
    <property type="entry name" value="PROKAR_LIPOPROTEIN"/>
    <property type="match status" value="1"/>
</dbReference>
<dbReference type="RefSeq" id="WP_145369697.1">
    <property type="nucleotide sequence ID" value="NZ_CP036275.1"/>
</dbReference>
<feature type="chain" id="PRO_5022149774" description="Lipoprotein" evidence="1">
    <location>
        <begin position="18"/>
        <end position="619"/>
    </location>
</feature>
<organism evidence="2 3">
    <name type="scientific">Maioricimonas rarisocia</name>
    <dbReference type="NCBI Taxonomy" id="2528026"/>
    <lineage>
        <taxon>Bacteria</taxon>
        <taxon>Pseudomonadati</taxon>
        <taxon>Planctomycetota</taxon>
        <taxon>Planctomycetia</taxon>
        <taxon>Planctomycetales</taxon>
        <taxon>Planctomycetaceae</taxon>
        <taxon>Maioricimonas</taxon>
    </lineage>
</organism>
<dbReference type="AlphaFoldDB" id="A0A517Z7I5"/>
<keyword evidence="1" id="KW-0732">Signal</keyword>
<dbReference type="OrthoDB" id="212759at2"/>
<evidence type="ECO:0008006" key="4">
    <source>
        <dbReference type="Google" id="ProtNLM"/>
    </source>
</evidence>
<sequence precursor="true">MWRACSATVLLAALATAGSGCTNFATSRVVNDYQESLVERDLEELRLRSSAEFADRALRLPEAADDLKILRLPKGKAKVVEVEKVNSEERLVHVEIGDRKVPLDIELVRNPDGRGWLVDDIIVTQQRSRDAEGVSRSVSEQMDLLLSVREIMNAWESGERAAILAITTDEFGDALDDLPQAWLSQLAEQIGETGRSRSFRPEARMADERAIVVIPRSGGKLLLELSNVDGEWQVNDAAIESPREKEALTSARKLARLLTQCAAFLEGYGAQNREQLGSVTSSQLYENVLGVADLTAVPIPTQSLLQGSYEYRPHSNRADVLLSHEEDTYLLSLVAPLAEDDTTVERDANFHVDGVTIYEDGGEHVKSLASVFMAEAIVDVYAAALAERDRSRLEYLSSTDFSEKVWRRAGDNILEFLPMGEIEQVKPEILSTSYAEPVTEVTVKQGTRLLTYVLRSSRGRIVVDDVLLPVIGRPNSLKKNLTVMIPVYEFAYGMYNNDLDTLRKTSSDGMRRMIWSQVTSVPKIGWPVVQQLTAPIQKLQIQNDQAFVELSDGQYLARVRLQRVGESFVIADATLASNNGLHQVELLQAMRDSVADRMFPGETGRIIPASAERMLPEPR</sequence>
<evidence type="ECO:0000313" key="2">
    <source>
        <dbReference type="EMBL" id="QDU38411.1"/>
    </source>
</evidence>